<dbReference type="InterPro" id="IPR043129">
    <property type="entry name" value="ATPase_NBD"/>
</dbReference>
<dbReference type="Pfam" id="PF00022">
    <property type="entry name" value="Actin"/>
    <property type="match status" value="1"/>
</dbReference>
<evidence type="ECO:0000313" key="2">
    <source>
        <dbReference type="EMBL" id="KAK4032970.1"/>
    </source>
</evidence>
<sequence>MRDYPVGAEALRKQSLLNNRWPIQGTKVDNWDDVEVLWWNVFYTELKIDPKEHPLLITLPLSLTSKDRERMTMLVFENFNCPEFFASDSAPLALYASGRTTGHVVDSGHCRTAAIPVYEGFPLMNAVQTFDIGGRDITRHFRSLLADSQTAITNKTDELVIRDIKEYCCYLTDDPYPAIVNKRWEEQSYTLPDGNTIYFGTERFRAPEPMFSPIIGLPTTVMRAILRTDTKLRDEMSRDILLVGGNTLFPGFADRLQQGLAAITPYLMKAPSVVTPPDAKLSAWLGGSIVASLSTFRDMCIQAKEYEEYGPVMMRRKCWGLGL</sequence>
<organism evidence="2 3">
    <name type="scientific">Parachaetomium inaequale</name>
    <dbReference type="NCBI Taxonomy" id="2588326"/>
    <lineage>
        <taxon>Eukaryota</taxon>
        <taxon>Fungi</taxon>
        <taxon>Dikarya</taxon>
        <taxon>Ascomycota</taxon>
        <taxon>Pezizomycotina</taxon>
        <taxon>Sordariomycetes</taxon>
        <taxon>Sordariomycetidae</taxon>
        <taxon>Sordariales</taxon>
        <taxon>Chaetomiaceae</taxon>
        <taxon>Parachaetomium</taxon>
    </lineage>
</organism>
<comment type="caution">
    <text evidence="2">The sequence shown here is derived from an EMBL/GenBank/DDBJ whole genome shotgun (WGS) entry which is preliminary data.</text>
</comment>
<dbReference type="PRINTS" id="PR00190">
    <property type="entry name" value="ACTIN"/>
</dbReference>
<keyword evidence="3" id="KW-1185">Reference proteome</keyword>
<dbReference type="Gene3D" id="3.30.420.40">
    <property type="match status" value="2"/>
</dbReference>
<name>A0AAN6SMV8_9PEZI</name>
<evidence type="ECO:0000256" key="1">
    <source>
        <dbReference type="RuleBase" id="RU000487"/>
    </source>
</evidence>
<accession>A0AAN6SMV8</accession>
<dbReference type="InterPro" id="IPR004000">
    <property type="entry name" value="Actin"/>
</dbReference>
<dbReference type="AlphaFoldDB" id="A0AAN6SMV8"/>
<reference evidence="3" key="1">
    <citation type="journal article" date="2023" name="Mol. Phylogenet. Evol.">
        <title>Genome-scale phylogeny and comparative genomics of the fungal order Sordariales.</title>
        <authorList>
            <person name="Hensen N."/>
            <person name="Bonometti L."/>
            <person name="Westerberg I."/>
            <person name="Brannstrom I.O."/>
            <person name="Guillou S."/>
            <person name="Cros-Aarteil S."/>
            <person name="Calhoun S."/>
            <person name="Haridas S."/>
            <person name="Kuo A."/>
            <person name="Mondo S."/>
            <person name="Pangilinan J."/>
            <person name="Riley R."/>
            <person name="LaButti K."/>
            <person name="Andreopoulos B."/>
            <person name="Lipzen A."/>
            <person name="Chen C."/>
            <person name="Yan M."/>
            <person name="Daum C."/>
            <person name="Ng V."/>
            <person name="Clum A."/>
            <person name="Steindorff A."/>
            <person name="Ohm R.A."/>
            <person name="Martin F."/>
            <person name="Silar P."/>
            <person name="Natvig D.O."/>
            <person name="Lalanne C."/>
            <person name="Gautier V."/>
            <person name="Ament-Velasquez S.L."/>
            <person name="Kruys A."/>
            <person name="Hutchinson M.I."/>
            <person name="Powell A.J."/>
            <person name="Barry K."/>
            <person name="Miller A.N."/>
            <person name="Grigoriev I.V."/>
            <person name="Debuchy R."/>
            <person name="Gladieux P."/>
            <person name="Hiltunen Thoren M."/>
            <person name="Johannesson H."/>
        </authorList>
    </citation>
    <scope>NUCLEOTIDE SEQUENCE [LARGE SCALE GENOMIC DNA]</scope>
    <source>
        <strain evidence="3">CBS 284.82</strain>
    </source>
</reference>
<dbReference type="SUPFAM" id="SSF53067">
    <property type="entry name" value="Actin-like ATPase domain"/>
    <property type="match status" value="2"/>
</dbReference>
<evidence type="ECO:0000313" key="3">
    <source>
        <dbReference type="Proteomes" id="UP001303115"/>
    </source>
</evidence>
<proteinExistence type="inferred from homology"/>
<dbReference type="EMBL" id="MU854561">
    <property type="protein sequence ID" value="KAK4032970.1"/>
    <property type="molecule type" value="Genomic_DNA"/>
</dbReference>
<dbReference type="PANTHER" id="PTHR11937">
    <property type="entry name" value="ACTIN"/>
    <property type="match status" value="1"/>
</dbReference>
<protein>
    <submittedName>
        <fullName evidence="2">Actin, gamma</fullName>
    </submittedName>
</protein>
<dbReference type="Proteomes" id="UP001303115">
    <property type="component" value="Unassembled WGS sequence"/>
</dbReference>
<dbReference type="Gene3D" id="3.90.640.10">
    <property type="entry name" value="Actin, Chain A, domain 4"/>
    <property type="match status" value="1"/>
</dbReference>
<gene>
    <name evidence="2" type="ORF">C8A01DRAFT_50371</name>
</gene>
<dbReference type="SMART" id="SM00268">
    <property type="entry name" value="ACTIN"/>
    <property type="match status" value="1"/>
</dbReference>
<comment type="similarity">
    <text evidence="1">Belongs to the actin family.</text>
</comment>